<feature type="region of interest" description="Disordered" evidence="1">
    <location>
        <begin position="405"/>
        <end position="427"/>
    </location>
</feature>
<dbReference type="Pfam" id="PF13456">
    <property type="entry name" value="RVT_3"/>
    <property type="match status" value="1"/>
</dbReference>
<evidence type="ECO:0000313" key="3">
    <source>
        <dbReference type="EMBL" id="KAK1258009.1"/>
    </source>
</evidence>
<dbReference type="Gene3D" id="1.10.340.70">
    <property type="match status" value="1"/>
</dbReference>
<dbReference type="GO" id="GO:0015074">
    <property type="term" value="P:DNA integration"/>
    <property type="evidence" value="ECO:0007669"/>
    <property type="project" value="InterPro"/>
</dbReference>
<name>A0AAV9A1Z2_ACOGR</name>
<dbReference type="GO" id="GO:0004523">
    <property type="term" value="F:RNA-DNA hybrid ribonuclease activity"/>
    <property type="evidence" value="ECO:0007669"/>
    <property type="project" value="InterPro"/>
</dbReference>
<reference evidence="3" key="1">
    <citation type="journal article" date="2023" name="Nat. Commun.">
        <title>Diploid and tetraploid genomes of Acorus and the evolution of monocots.</title>
        <authorList>
            <person name="Ma L."/>
            <person name="Liu K.W."/>
            <person name="Li Z."/>
            <person name="Hsiao Y.Y."/>
            <person name="Qi Y."/>
            <person name="Fu T."/>
            <person name="Tang G.D."/>
            <person name="Zhang D."/>
            <person name="Sun W.H."/>
            <person name="Liu D.K."/>
            <person name="Li Y."/>
            <person name="Chen G.Z."/>
            <person name="Liu X.D."/>
            <person name="Liao X.Y."/>
            <person name="Jiang Y.T."/>
            <person name="Yu X."/>
            <person name="Hao Y."/>
            <person name="Huang J."/>
            <person name="Zhao X.W."/>
            <person name="Ke S."/>
            <person name="Chen Y.Y."/>
            <person name="Wu W.L."/>
            <person name="Hsu J.L."/>
            <person name="Lin Y.F."/>
            <person name="Huang M.D."/>
            <person name="Li C.Y."/>
            <person name="Huang L."/>
            <person name="Wang Z.W."/>
            <person name="Zhao X."/>
            <person name="Zhong W.Y."/>
            <person name="Peng D.H."/>
            <person name="Ahmad S."/>
            <person name="Lan S."/>
            <person name="Zhang J.S."/>
            <person name="Tsai W.C."/>
            <person name="Van de Peer Y."/>
            <person name="Liu Z.J."/>
        </authorList>
    </citation>
    <scope>NUCLEOTIDE SEQUENCE</scope>
    <source>
        <strain evidence="3">SCP</strain>
    </source>
</reference>
<dbReference type="InterPro" id="IPR041588">
    <property type="entry name" value="Integrase_H2C2"/>
</dbReference>
<dbReference type="Proteomes" id="UP001179952">
    <property type="component" value="Unassembled WGS sequence"/>
</dbReference>
<dbReference type="SUPFAM" id="SSF53098">
    <property type="entry name" value="Ribonuclease H-like"/>
    <property type="match status" value="2"/>
</dbReference>
<dbReference type="InterPro" id="IPR002156">
    <property type="entry name" value="RNaseH_domain"/>
</dbReference>
<dbReference type="PANTHER" id="PTHR48475:SF1">
    <property type="entry name" value="RNASE H TYPE-1 DOMAIN-CONTAINING PROTEIN"/>
    <property type="match status" value="1"/>
</dbReference>
<dbReference type="GO" id="GO:0003676">
    <property type="term" value="F:nucleic acid binding"/>
    <property type="evidence" value="ECO:0007669"/>
    <property type="project" value="InterPro"/>
</dbReference>
<evidence type="ECO:0000313" key="4">
    <source>
        <dbReference type="Proteomes" id="UP001179952"/>
    </source>
</evidence>
<dbReference type="AlphaFoldDB" id="A0AAV9A1Z2"/>
<dbReference type="Pfam" id="PF00665">
    <property type="entry name" value="rve"/>
    <property type="match status" value="1"/>
</dbReference>
<evidence type="ECO:0000259" key="2">
    <source>
        <dbReference type="PROSITE" id="PS50994"/>
    </source>
</evidence>
<evidence type="ECO:0000256" key="1">
    <source>
        <dbReference type="SAM" id="MobiDB-lite"/>
    </source>
</evidence>
<feature type="domain" description="Integrase catalytic" evidence="2">
    <location>
        <begin position="299"/>
        <end position="415"/>
    </location>
</feature>
<dbReference type="PANTHER" id="PTHR48475">
    <property type="entry name" value="RIBONUCLEASE H"/>
    <property type="match status" value="1"/>
</dbReference>
<dbReference type="InterPro" id="IPR012337">
    <property type="entry name" value="RNaseH-like_sf"/>
</dbReference>
<dbReference type="EMBL" id="JAUJYN010000028">
    <property type="protein sequence ID" value="KAK1258009.1"/>
    <property type="molecule type" value="Genomic_DNA"/>
</dbReference>
<dbReference type="PROSITE" id="PS50994">
    <property type="entry name" value="INTEGRASE"/>
    <property type="match status" value="1"/>
</dbReference>
<protein>
    <recommendedName>
        <fullName evidence="2">Integrase catalytic domain-containing protein</fullName>
    </recommendedName>
</protein>
<sequence length="467" mass="53092">METKTLGSLFDKDEFTPAWHPFSAYSHLLNNLRHLALIAGLKTALALGVKELDIIGDSLLVIRQTLKKCQTRDPKLKPYRELSIILLKQFCKVTHIFIPRTGNILADCLASLASSLSFPISKKSETVTIQRLETPATELRDCKTQNLLNQQSQTERITSTTKILALDLEDMDDGNPWYFDIKNYLEDGSFLEYATDSNQKIVKRIAIKYCLRGGILFRASFYGELHGCLDDEEAYTVVEEAHSKVYGGHVNAQMLAKKVLRMGYYWPTLEGDCNKYVLHYVQCQTHANKIHAPAFSLHPMTSPWPFSMWALDKVGPFRDTVENTTQKAFILTATKYFTKWVKAESYVLIKSPTLAHFVCTHILARFGTPIMIITDNGHQFISQEFQDLCDKHHIELHHSTPYYPQGNGQAEATNKRQPHPKGKLQPTWEGPYVITHAYSGNAYRLVDTEGVEVSGSWNALYLKKFHA</sequence>
<reference evidence="3" key="2">
    <citation type="submission" date="2023-06" db="EMBL/GenBank/DDBJ databases">
        <authorList>
            <person name="Ma L."/>
            <person name="Liu K.-W."/>
            <person name="Li Z."/>
            <person name="Hsiao Y.-Y."/>
            <person name="Qi Y."/>
            <person name="Fu T."/>
            <person name="Tang G."/>
            <person name="Zhang D."/>
            <person name="Sun W.-H."/>
            <person name="Liu D.-K."/>
            <person name="Li Y."/>
            <person name="Chen G.-Z."/>
            <person name="Liu X.-D."/>
            <person name="Liao X.-Y."/>
            <person name="Jiang Y.-T."/>
            <person name="Yu X."/>
            <person name="Hao Y."/>
            <person name="Huang J."/>
            <person name="Zhao X.-W."/>
            <person name="Ke S."/>
            <person name="Chen Y.-Y."/>
            <person name="Wu W.-L."/>
            <person name="Hsu J.-L."/>
            <person name="Lin Y.-F."/>
            <person name="Huang M.-D."/>
            <person name="Li C.-Y."/>
            <person name="Huang L."/>
            <person name="Wang Z.-W."/>
            <person name="Zhao X."/>
            <person name="Zhong W.-Y."/>
            <person name="Peng D.-H."/>
            <person name="Ahmad S."/>
            <person name="Lan S."/>
            <person name="Zhang J.-S."/>
            <person name="Tsai W.-C."/>
            <person name="Van De Peer Y."/>
            <person name="Liu Z.-J."/>
        </authorList>
    </citation>
    <scope>NUCLEOTIDE SEQUENCE</scope>
    <source>
        <strain evidence="3">SCP</strain>
        <tissue evidence="3">Leaves</tissue>
    </source>
</reference>
<dbReference type="InterPro" id="IPR001584">
    <property type="entry name" value="Integrase_cat-core"/>
</dbReference>
<keyword evidence="4" id="KW-1185">Reference proteome</keyword>
<gene>
    <name evidence="3" type="ORF">QJS04_geneDACA012714</name>
</gene>
<comment type="caution">
    <text evidence="3">The sequence shown here is derived from an EMBL/GenBank/DDBJ whole genome shotgun (WGS) entry which is preliminary data.</text>
</comment>
<organism evidence="3 4">
    <name type="scientific">Acorus gramineus</name>
    <name type="common">Dwarf sweet flag</name>
    <dbReference type="NCBI Taxonomy" id="55184"/>
    <lineage>
        <taxon>Eukaryota</taxon>
        <taxon>Viridiplantae</taxon>
        <taxon>Streptophyta</taxon>
        <taxon>Embryophyta</taxon>
        <taxon>Tracheophyta</taxon>
        <taxon>Spermatophyta</taxon>
        <taxon>Magnoliopsida</taxon>
        <taxon>Liliopsida</taxon>
        <taxon>Acoraceae</taxon>
        <taxon>Acorus</taxon>
    </lineage>
</organism>
<dbReference type="Pfam" id="PF17921">
    <property type="entry name" value="Integrase_H2C2"/>
    <property type="match status" value="1"/>
</dbReference>
<dbReference type="Gene3D" id="3.30.420.10">
    <property type="entry name" value="Ribonuclease H-like superfamily/Ribonuclease H"/>
    <property type="match status" value="2"/>
</dbReference>
<dbReference type="InterPro" id="IPR036397">
    <property type="entry name" value="RNaseH_sf"/>
</dbReference>
<accession>A0AAV9A1Z2</accession>
<proteinExistence type="predicted"/>